<evidence type="ECO:0000313" key="6">
    <source>
        <dbReference type="Proteomes" id="UP000655830"/>
    </source>
</evidence>
<dbReference type="Gene3D" id="1.10.390.30">
    <property type="entry name" value="Peptidase M60, enhancin-like domain 3"/>
    <property type="match status" value="1"/>
</dbReference>
<dbReference type="InterPro" id="IPR013783">
    <property type="entry name" value="Ig-like_fold"/>
</dbReference>
<feature type="chain" id="PRO_5038710895" evidence="1">
    <location>
        <begin position="27"/>
        <end position="1698"/>
    </location>
</feature>
<dbReference type="Proteomes" id="UP000655830">
    <property type="component" value="Unassembled WGS sequence"/>
</dbReference>
<dbReference type="Pfam" id="PF13402">
    <property type="entry name" value="Peptidase_M60"/>
    <property type="match status" value="1"/>
</dbReference>
<dbReference type="InterPro" id="IPR051244">
    <property type="entry name" value="TCAF"/>
</dbReference>
<dbReference type="SUPFAM" id="SSF63446">
    <property type="entry name" value="Type I dockerin domain"/>
    <property type="match status" value="1"/>
</dbReference>
<feature type="domain" description="Dockerin" evidence="4">
    <location>
        <begin position="163"/>
        <end position="224"/>
    </location>
</feature>
<dbReference type="Pfam" id="PF00041">
    <property type="entry name" value="fn3"/>
    <property type="match status" value="1"/>
</dbReference>
<dbReference type="InterPro" id="IPR018247">
    <property type="entry name" value="EF_Hand_1_Ca_BS"/>
</dbReference>
<dbReference type="Gene3D" id="2.60.120.260">
    <property type="entry name" value="Galactose-binding domain-like"/>
    <property type="match status" value="1"/>
</dbReference>
<dbReference type="InterPro" id="IPR042279">
    <property type="entry name" value="Pep_M60_3"/>
</dbReference>
<dbReference type="Gene3D" id="2.60.40.10">
    <property type="entry name" value="Immunoglobulins"/>
    <property type="match status" value="2"/>
</dbReference>
<proteinExistence type="predicted"/>
<dbReference type="InterPro" id="IPR031161">
    <property type="entry name" value="Peptidase_M60_dom"/>
</dbReference>
<dbReference type="PANTHER" id="PTHR15730">
    <property type="entry name" value="EXPERIMENTAL AUTOIMMUNE PROSTATITIS ANTIGEN 2-RELATED"/>
    <property type="match status" value="1"/>
</dbReference>
<feature type="signal peptide" evidence="1">
    <location>
        <begin position="1"/>
        <end position="26"/>
    </location>
</feature>
<sequence length="1698" mass="188705">MPKLIRKMAMILSCAMMVQTFTPLTAVYARETVDIKDQDANAKGNISTSIRFDYPFAYKKVKSQDIKVSLKKGNSSIVEIQLGAKPEVAKNLGNYPVEIVAKNVHDVEMTTEDVIGSYYINIKDLELGTYNFVYEGEGYKTYTTEDIIISDYSKNVTVGTGDATFSYGDINGDQKVTEDDLKEIEQNIKDGIHDHDINGDDKVDIVELTYVKQQLEAKGEEVQTDLAAIISQSVMVSVDESIKDAGLEIADGNSVADLFTGETQVKIQKTSDEGKLEIPINLGDKGIEAQVIELVSPVAEGGLEGGTVIVEYEENGETKREIQTFGSSVEGYKGIRYTGRSEDKNKIVINLGKRVPVKRVTVSVDKVVGEDGNPSYVVMEEVSFVKDIASNVSPNDKTAIKNVILTEENEAITLEWDPVPNVEGYRVFYGEKSGEYTGELNVDEARATVKGLENLTPYYFMIRATSEDWMGTPSEEYRGIPQPSEKPLPPDFLKVEEMNGGLKLNWGKTDNATYYKVFYKEASADDIEYKQFIPAGSEDGKIVATSAAIGGLKNDVEYNLYVVAGNNIGESNRSLVVTGTPEKVTLEGPILPSKNRIDVSEIEDVKLAVPSNVDETFYPNGFNLEYNLNDTKDGIKNVVDNDYATHWTAKDWWVSGRIDFTFKTPHEMNYVVFVPRVDDPKYTNTLTRYHITVWEEGDDLSGPGKEIITDKTRQLRTDKDGRAYAVFEFPKTKVKKIGVRGRMRDGGPALHSASEIAFYDYYSVDEEIKSLFADDAFTTLAPDVTKEDIDAIRAKLKDEDSYYVDSTILADELNLAEALLAKDTSKLGMIKNDFVSIDASKDVKRINDWSPLGLVGYAGKKVTIYADIPEGEKIEIIPTQYYSEANSLSDTPIELVNGRNIIEIERITNLQVTRGGSLYYRYSGNKGDQIKLHIRDTEGAVKEIPTLELYNWYELSETERKARISKYIDDLVAYAPNKLNNKDTNPANSTEISGRNILLSLPADQVLAGITAATPDKEAQIEKLYNNMLAWEEVIKITHTTYGLDNPLDVLKSRQNIRYMRMFANAFMYAAGSHIGVGYGSTGALVQGKPTSVTGEGNANGLFGWGIAHEIGHNMDRLGKAEITNNIYSLMMQTYDGKDNRLPSRLELSDKYEDIYKKVAVGDKGMSNDGFTQLGMYWQLHLAYDNGADDKANGPLSFYNKLFKVYDSGKVNGFTGEDKFAVAASMAAEKDLTEFFTKWGMDLSDAVKAEMKNYSQEERKIQYLTDESRRYRLNGGTGIQDVVFDATASVADPSEGESNANKVKITIRSDKSIKEDLLGYEIFRDGKQIAFITDTTYEDVIGSANNKAFKYEVRAIDSLGNIVNADVNNGKVNAGQVRIEHDNVIDRSQYRIEFVGGDALTTTGPALTTTGPALILSFNKKTPVTGIRVKAKNNSTLPEGTFEIAVGKKAGDGYHYLTAKEGDFEFNEAADASKFITYFNKPGASSKDTRIWTYDADVIRITGENIDEDFLSQFDVEPLSYPGDNVAFEDYKVGIMGQDYEYDDVDGVSAIEEGTLVIVGTYRGDPLYNTIHIVGRYAGKSGLDEEMTYVERPINGELLMFAEVPEDGETSDISDGLFIFIPDVQKEEELQGDCSQLSVLPTEIMAKMYRYDTIEHTGTPRVTSTTLWYGTPSYDSMPEIILNQGATSLIQEDMYEEN</sequence>
<dbReference type="Gene3D" id="1.10.1330.10">
    <property type="entry name" value="Dockerin domain"/>
    <property type="match status" value="1"/>
</dbReference>
<dbReference type="PROSITE" id="PS51723">
    <property type="entry name" value="PEPTIDASE_M60"/>
    <property type="match status" value="1"/>
</dbReference>
<name>A0A926IDI9_9FIRM</name>
<evidence type="ECO:0000313" key="5">
    <source>
        <dbReference type="EMBL" id="MBC8578904.1"/>
    </source>
</evidence>
<dbReference type="PANTHER" id="PTHR15730:SF5">
    <property type="entry name" value="SI:CH211-210B2.2-RELATED"/>
    <property type="match status" value="1"/>
</dbReference>
<keyword evidence="6" id="KW-1185">Reference proteome</keyword>
<dbReference type="PROSITE" id="PS51766">
    <property type="entry name" value="DOCKERIN"/>
    <property type="match status" value="1"/>
</dbReference>
<dbReference type="CDD" id="cd00063">
    <property type="entry name" value="FN3"/>
    <property type="match status" value="2"/>
</dbReference>
<dbReference type="InterPro" id="IPR036116">
    <property type="entry name" value="FN3_sf"/>
</dbReference>
<dbReference type="EMBL" id="JACRSY010000006">
    <property type="protein sequence ID" value="MBC8578904.1"/>
    <property type="molecule type" value="Genomic_DNA"/>
</dbReference>
<dbReference type="RefSeq" id="WP_249332049.1">
    <property type="nucleotide sequence ID" value="NZ_JACRSY010000006.1"/>
</dbReference>
<comment type="caution">
    <text evidence="5">The sequence shown here is derived from an EMBL/GenBank/DDBJ whole genome shotgun (WGS) entry which is preliminary data.</text>
</comment>
<evidence type="ECO:0000259" key="2">
    <source>
        <dbReference type="PROSITE" id="PS50853"/>
    </source>
</evidence>
<dbReference type="SMART" id="SM00060">
    <property type="entry name" value="FN3"/>
    <property type="match status" value="2"/>
</dbReference>
<dbReference type="InterPro" id="IPR003961">
    <property type="entry name" value="FN3_dom"/>
</dbReference>
<keyword evidence="1" id="KW-0732">Signal</keyword>
<dbReference type="SMART" id="SM01276">
    <property type="entry name" value="M60-like"/>
    <property type="match status" value="1"/>
</dbReference>
<evidence type="ECO:0000256" key="1">
    <source>
        <dbReference type="SAM" id="SignalP"/>
    </source>
</evidence>
<feature type="domain" description="Fibronectin type-III" evidence="2">
    <location>
        <begin position="399"/>
        <end position="484"/>
    </location>
</feature>
<dbReference type="SUPFAM" id="SSF49265">
    <property type="entry name" value="Fibronectin type III"/>
    <property type="match status" value="1"/>
</dbReference>
<dbReference type="InterPro" id="IPR036439">
    <property type="entry name" value="Dockerin_dom_sf"/>
</dbReference>
<protein>
    <submittedName>
        <fullName evidence="5">Fibronectin type III domain-containing protein</fullName>
    </submittedName>
</protein>
<feature type="domain" description="Peptidase M60" evidence="3">
    <location>
        <begin position="847"/>
        <end position="1185"/>
    </location>
</feature>
<dbReference type="Gene3D" id="3.40.390.80">
    <property type="entry name" value="Peptidase M60, enhancin-like domain 2"/>
    <property type="match status" value="1"/>
</dbReference>
<feature type="domain" description="Fibronectin type-III" evidence="2">
    <location>
        <begin position="486"/>
        <end position="588"/>
    </location>
</feature>
<evidence type="ECO:0000259" key="4">
    <source>
        <dbReference type="PROSITE" id="PS51766"/>
    </source>
</evidence>
<dbReference type="InterPro" id="IPR016134">
    <property type="entry name" value="Dockerin_dom"/>
</dbReference>
<gene>
    <name evidence="5" type="ORF">H8718_05075</name>
</gene>
<evidence type="ECO:0000259" key="3">
    <source>
        <dbReference type="PROSITE" id="PS51723"/>
    </source>
</evidence>
<accession>A0A926IDI9</accession>
<reference evidence="5" key="1">
    <citation type="submission" date="2020-08" db="EMBL/GenBank/DDBJ databases">
        <title>Genome public.</title>
        <authorList>
            <person name="Liu C."/>
            <person name="Sun Q."/>
        </authorList>
    </citation>
    <scope>NUCLEOTIDE SEQUENCE</scope>
    <source>
        <strain evidence="5">NSJ-12</strain>
    </source>
</reference>
<dbReference type="PROSITE" id="PS00018">
    <property type="entry name" value="EF_HAND_1"/>
    <property type="match status" value="1"/>
</dbReference>
<dbReference type="PROSITE" id="PS50853">
    <property type="entry name" value="FN3"/>
    <property type="match status" value="2"/>
</dbReference>
<organism evidence="5 6">
    <name type="scientific">Zhenhengia yiwuensis</name>
    <dbReference type="NCBI Taxonomy" id="2763666"/>
    <lineage>
        <taxon>Bacteria</taxon>
        <taxon>Bacillati</taxon>
        <taxon>Bacillota</taxon>
        <taxon>Clostridia</taxon>
        <taxon>Lachnospirales</taxon>
        <taxon>Lachnospiraceae</taxon>
        <taxon>Zhenhengia</taxon>
    </lineage>
</organism>
<dbReference type="GO" id="GO:0000272">
    <property type="term" value="P:polysaccharide catabolic process"/>
    <property type="evidence" value="ECO:0007669"/>
    <property type="project" value="InterPro"/>
</dbReference>